<proteinExistence type="predicted"/>
<name>A0AAV7NPP6_PLEWA</name>
<dbReference type="EMBL" id="JANPWB010000012">
    <property type="protein sequence ID" value="KAJ1116644.1"/>
    <property type="molecule type" value="Genomic_DNA"/>
</dbReference>
<protein>
    <submittedName>
        <fullName evidence="1">Uncharacterized protein</fullName>
    </submittedName>
</protein>
<accession>A0AAV7NPP6</accession>
<gene>
    <name evidence="1" type="ORF">NDU88_004850</name>
</gene>
<evidence type="ECO:0000313" key="2">
    <source>
        <dbReference type="Proteomes" id="UP001066276"/>
    </source>
</evidence>
<sequence length="94" mass="10781">MRVKEPFSKLRVERRTRATITSRQTAVNDQKLNIEELRKWVQRAVFLLGNANAALCIEMRKSSLMKIDRKLGELADKEAGGEAKCLLFGEEFVK</sequence>
<comment type="caution">
    <text evidence="1">The sequence shown here is derived from an EMBL/GenBank/DDBJ whole genome shotgun (WGS) entry which is preliminary data.</text>
</comment>
<dbReference type="Proteomes" id="UP001066276">
    <property type="component" value="Chromosome 8"/>
</dbReference>
<evidence type="ECO:0000313" key="1">
    <source>
        <dbReference type="EMBL" id="KAJ1116644.1"/>
    </source>
</evidence>
<organism evidence="1 2">
    <name type="scientific">Pleurodeles waltl</name>
    <name type="common">Iberian ribbed newt</name>
    <dbReference type="NCBI Taxonomy" id="8319"/>
    <lineage>
        <taxon>Eukaryota</taxon>
        <taxon>Metazoa</taxon>
        <taxon>Chordata</taxon>
        <taxon>Craniata</taxon>
        <taxon>Vertebrata</taxon>
        <taxon>Euteleostomi</taxon>
        <taxon>Amphibia</taxon>
        <taxon>Batrachia</taxon>
        <taxon>Caudata</taxon>
        <taxon>Salamandroidea</taxon>
        <taxon>Salamandridae</taxon>
        <taxon>Pleurodelinae</taxon>
        <taxon>Pleurodeles</taxon>
    </lineage>
</organism>
<keyword evidence="2" id="KW-1185">Reference proteome</keyword>
<reference evidence="1" key="1">
    <citation type="journal article" date="2022" name="bioRxiv">
        <title>Sequencing and chromosome-scale assembly of the giantPleurodeles waltlgenome.</title>
        <authorList>
            <person name="Brown T."/>
            <person name="Elewa A."/>
            <person name="Iarovenko S."/>
            <person name="Subramanian E."/>
            <person name="Araus A.J."/>
            <person name="Petzold A."/>
            <person name="Susuki M."/>
            <person name="Suzuki K.-i.T."/>
            <person name="Hayashi T."/>
            <person name="Toyoda A."/>
            <person name="Oliveira C."/>
            <person name="Osipova E."/>
            <person name="Leigh N.D."/>
            <person name="Simon A."/>
            <person name="Yun M.H."/>
        </authorList>
    </citation>
    <scope>NUCLEOTIDE SEQUENCE</scope>
    <source>
        <strain evidence="1">20211129_DDA</strain>
        <tissue evidence="1">Liver</tissue>
    </source>
</reference>
<dbReference type="AlphaFoldDB" id="A0AAV7NPP6"/>